<sequence>MTRHPTPGWIDLARVAAMSAGEAAREESDAPAVETPRRGENDNAGGLPPSGLPSVGANAALLP</sequence>
<feature type="non-terminal residue" evidence="2">
    <location>
        <position position="63"/>
    </location>
</feature>
<dbReference type="RefSeq" id="WP_148106306.1">
    <property type="nucleotide sequence ID" value="NZ_RWKW01000057.1"/>
</dbReference>
<organism evidence="2 3">
    <name type="scientific">Aquibium carbonis</name>
    <dbReference type="NCBI Taxonomy" id="2495581"/>
    <lineage>
        <taxon>Bacteria</taxon>
        <taxon>Pseudomonadati</taxon>
        <taxon>Pseudomonadota</taxon>
        <taxon>Alphaproteobacteria</taxon>
        <taxon>Hyphomicrobiales</taxon>
        <taxon>Phyllobacteriaceae</taxon>
        <taxon>Aquibium</taxon>
    </lineage>
</organism>
<protein>
    <submittedName>
        <fullName evidence="2">Uncharacterized protein</fullName>
    </submittedName>
</protein>
<evidence type="ECO:0000313" key="2">
    <source>
        <dbReference type="EMBL" id="RST85283.1"/>
    </source>
</evidence>
<reference evidence="2 3" key="1">
    <citation type="submission" date="2018-12" db="EMBL/GenBank/DDBJ databases">
        <title>Mesorhizobium carbonis sp. nov., isolated from coal mine water.</title>
        <authorList>
            <person name="Xin W."/>
            <person name="Xu Z."/>
            <person name="Xiang F."/>
            <person name="Zhang J."/>
            <person name="Xi L."/>
            <person name="Liu J."/>
        </authorList>
    </citation>
    <scope>NUCLEOTIDE SEQUENCE [LARGE SCALE GENOMIC DNA]</scope>
    <source>
        <strain evidence="2 3">B2.3</strain>
    </source>
</reference>
<dbReference type="Proteomes" id="UP000278398">
    <property type="component" value="Unassembled WGS sequence"/>
</dbReference>
<comment type="caution">
    <text evidence="2">The sequence shown here is derived from an EMBL/GenBank/DDBJ whole genome shotgun (WGS) entry which is preliminary data.</text>
</comment>
<keyword evidence="3" id="KW-1185">Reference proteome</keyword>
<feature type="compositionally biased region" description="Low complexity" evidence="1">
    <location>
        <begin position="45"/>
        <end position="54"/>
    </location>
</feature>
<dbReference type="EMBL" id="RWKW01000057">
    <property type="protein sequence ID" value="RST85283.1"/>
    <property type="molecule type" value="Genomic_DNA"/>
</dbReference>
<evidence type="ECO:0000256" key="1">
    <source>
        <dbReference type="SAM" id="MobiDB-lite"/>
    </source>
</evidence>
<accession>A0A429YV19</accession>
<evidence type="ECO:0000313" key="3">
    <source>
        <dbReference type="Proteomes" id="UP000278398"/>
    </source>
</evidence>
<name>A0A429YV19_9HYPH</name>
<feature type="region of interest" description="Disordered" evidence="1">
    <location>
        <begin position="18"/>
        <end position="63"/>
    </location>
</feature>
<gene>
    <name evidence="2" type="ORF">EJC49_16255</name>
</gene>
<dbReference type="AlphaFoldDB" id="A0A429YV19"/>
<proteinExistence type="predicted"/>